<protein>
    <submittedName>
        <fullName evidence="2">Uncharacterized protein</fullName>
    </submittedName>
</protein>
<dbReference type="EMBL" id="JAYKXH010000006">
    <property type="protein sequence ID" value="KAK7165634.1"/>
    <property type="molecule type" value="Genomic_DNA"/>
</dbReference>
<reference evidence="2 3" key="1">
    <citation type="submission" date="2024-02" db="EMBL/GenBank/DDBJ databases">
        <title>Chromosome-level genome assembly of the Eurasian Minnow (Phoxinus phoxinus).</title>
        <authorList>
            <person name="Oriowo T.O."/>
            <person name="Martin S."/>
            <person name="Stange M."/>
            <person name="Chrysostomakis Y."/>
            <person name="Brown T."/>
            <person name="Winkler S."/>
            <person name="Kukowka S."/>
            <person name="Myers E.W."/>
            <person name="Bohne A."/>
        </authorList>
    </citation>
    <scope>NUCLEOTIDE SEQUENCE [LARGE SCALE GENOMIC DNA]</scope>
    <source>
        <strain evidence="2">ZFMK-TIS-60720</strain>
        <tissue evidence="2">Whole Organism</tissue>
    </source>
</reference>
<evidence type="ECO:0000313" key="3">
    <source>
        <dbReference type="Proteomes" id="UP001364617"/>
    </source>
</evidence>
<sequence>MANKTDNRFSARWNKRNARELYLEGEHVSIQNLKMRDDIRQEQEVQKYLSKNIPDYPTPVEFYITELTHVTNKNSLQKIWDSEGFKGFEQDSLSWWSLKINEADISAAEERFLETRFPDRSKEEIAAQQPFLSKFTTSPPFINDSSRYGNFRFTFPLTELMEAYKKQMCEDEEPVLRVYGTKLFKQEIEYVVLVHSPQFNETFSKYPLLTSNPLFSYEGNQIIWRAQAICETHNYQLAIHGKTVVTQTMYSHQFYVWDQLCLVFHINEGEVLTFPQRKLKASLSCCEADRKVKLWRNGENCSSIKEAEQFIESFQDDDEKEDEKEEDAFGEVKMEAE</sequence>
<name>A0AAN9HB89_9TELE</name>
<accession>A0AAN9HB89</accession>
<organism evidence="2 3">
    <name type="scientific">Phoxinus phoxinus</name>
    <name type="common">Eurasian minnow</name>
    <dbReference type="NCBI Taxonomy" id="58324"/>
    <lineage>
        <taxon>Eukaryota</taxon>
        <taxon>Metazoa</taxon>
        <taxon>Chordata</taxon>
        <taxon>Craniata</taxon>
        <taxon>Vertebrata</taxon>
        <taxon>Euteleostomi</taxon>
        <taxon>Actinopterygii</taxon>
        <taxon>Neopterygii</taxon>
        <taxon>Teleostei</taxon>
        <taxon>Ostariophysi</taxon>
        <taxon>Cypriniformes</taxon>
        <taxon>Leuciscidae</taxon>
        <taxon>Phoxininae</taxon>
        <taxon>Phoxinus</taxon>
    </lineage>
</organism>
<proteinExistence type="predicted"/>
<feature type="region of interest" description="Disordered" evidence="1">
    <location>
        <begin position="314"/>
        <end position="337"/>
    </location>
</feature>
<comment type="caution">
    <text evidence="2">The sequence shown here is derived from an EMBL/GenBank/DDBJ whole genome shotgun (WGS) entry which is preliminary data.</text>
</comment>
<evidence type="ECO:0000256" key="1">
    <source>
        <dbReference type="SAM" id="MobiDB-lite"/>
    </source>
</evidence>
<keyword evidence="3" id="KW-1185">Reference proteome</keyword>
<dbReference type="Proteomes" id="UP001364617">
    <property type="component" value="Unassembled WGS sequence"/>
</dbReference>
<feature type="compositionally biased region" description="Acidic residues" evidence="1">
    <location>
        <begin position="314"/>
        <end position="329"/>
    </location>
</feature>
<dbReference type="AlphaFoldDB" id="A0AAN9HB89"/>
<gene>
    <name evidence="2" type="ORF">R3I93_005641</name>
</gene>
<evidence type="ECO:0000313" key="2">
    <source>
        <dbReference type="EMBL" id="KAK7165634.1"/>
    </source>
</evidence>